<protein>
    <submittedName>
        <fullName evidence="3">Uncharacterized protein</fullName>
    </submittedName>
</protein>
<keyword evidence="2" id="KW-0812">Transmembrane</keyword>
<organism evidence="3 4">
    <name type="scientific">Exophiala oligosperma</name>
    <dbReference type="NCBI Taxonomy" id="215243"/>
    <lineage>
        <taxon>Eukaryota</taxon>
        <taxon>Fungi</taxon>
        <taxon>Dikarya</taxon>
        <taxon>Ascomycota</taxon>
        <taxon>Pezizomycotina</taxon>
        <taxon>Eurotiomycetes</taxon>
        <taxon>Chaetothyriomycetidae</taxon>
        <taxon>Chaetothyriales</taxon>
        <taxon>Herpotrichiellaceae</taxon>
        <taxon>Exophiala</taxon>
    </lineage>
</organism>
<dbReference type="AlphaFoldDB" id="A0A0D2ALN8"/>
<dbReference type="EMBL" id="KN847337">
    <property type="protein sequence ID" value="KIW40906.1"/>
    <property type="molecule type" value="Genomic_DNA"/>
</dbReference>
<evidence type="ECO:0000256" key="1">
    <source>
        <dbReference type="SAM" id="MobiDB-lite"/>
    </source>
</evidence>
<feature type="region of interest" description="Disordered" evidence="1">
    <location>
        <begin position="679"/>
        <end position="700"/>
    </location>
</feature>
<evidence type="ECO:0000313" key="4">
    <source>
        <dbReference type="Proteomes" id="UP000053342"/>
    </source>
</evidence>
<reference evidence="3 4" key="1">
    <citation type="submission" date="2015-01" db="EMBL/GenBank/DDBJ databases">
        <title>The Genome Sequence of Exophiala oligosperma CBS72588.</title>
        <authorList>
            <consortium name="The Broad Institute Genomics Platform"/>
            <person name="Cuomo C."/>
            <person name="de Hoog S."/>
            <person name="Gorbushina A."/>
            <person name="Stielow B."/>
            <person name="Teixiera M."/>
            <person name="Abouelleil A."/>
            <person name="Chapman S.B."/>
            <person name="Priest M."/>
            <person name="Young S.K."/>
            <person name="Wortman J."/>
            <person name="Nusbaum C."/>
            <person name="Birren B."/>
        </authorList>
    </citation>
    <scope>NUCLEOTIDE SEQUENCE [LARGE SCALE GENOMIC DNA]</scope>
    <source>
        <strain evidence="3 4">CBS 72588</strain>
    </source>
</reference>
<feature type="transmembrane region" description="Helical" evidence="2">
    <location>
        <begin position="563"/>
        <end position="585"/>
    </location>
</feature>
<keyword evidence="4" id="KW-1185">Reference proteome</keyword>
<dbReference type="GeneID" id="27358587"/>
<keyword evidence="2" id="KW-0472">Membrane</keyword>
<evidence type="ECO:0000256" key="2">
    <source>
        <dbReference type="SAM" id="Phobius"/>
    </source>
</evidence>
<dbReference type="Proteomes" id="UP000053342">
    <property type="component" value="Unassembled WGS sequence"/>
</dbReference>
<accession>A0A0D2ALN8</accession>
<dbReference type="OrthoDB" id="3540210at2759"/>
<dbReference type="HOGENOM" id="CLU_014247_0_0_1"/>
<evidence type="ECO:0000313" key="3">
    <source>
        <dbReference type="EMBL" id="KIW40906.1"/>
    </source>
</evidence>
<feature type="compositionally biased region" description="Polar residues" evidence="1">
    <location>
        <begin position="683"/>
        <end position="700"/>
    </location>
</feature>
<sequence length="720" mass="80579">MSSQISPYEKVHTGLWTDWTHGRAQGLTLTVTTSQGAYLIAFLAIFVRLAGSHLWDLLCYAWFHARQTTGPRDGLYHQQQALLRNNLSDNRAIWQFSAAGYAWRNKVPGSIRRTIPFLSTALIYFLSFSAAGIFSSNVASVQSTVLISGPVCGELPDVQVFNVSGMIKQAFVSTWRLSAWKNAQISSSSCHAYNTTGPQQYFQDCKAWGRQFVPWNVTAGLECPFANEMCRDGLTVQVETPFIDSHLHLGINAPAKDRIQMRNVMRCTPVTIDGFKSDMLTWNETTLSNEYYEPETAPVQGYLGYSYGEETTLGSNYTFIYYNTSFGAALGNLQAPSYMMDVEFADATDINPGTFDPIPQLNRTDADVALWFIMQDQLAFVTRVDDPIFQADVSVVEEVITSDGDLINMTYWTPSEPLTVLGCAQQWQWCNGEHHCTPLAGIVDQDISSLNYSARQQSLFDRIQYTVQGANMNLMTVGLGNDALLASTASGWGMAGSSLPNDQWMREVDHWYSMFWNSVQQFTAQYSVGDGVADQDKYRVPPSEEDKWMCGAQMVQRSDYSSFNMLGGLLILVLGAFFVLLNTALDPMIQWFRRRRARKAGVPWLSVWRRHHLLQIESAAFSEAGLGTWSHDSLVPTSTDAGSFSSPLAQQQYMKLDASSSQNSGSVYQDKIDAKGAGEETISLPSPTSPTATLRQDSIQHTRQRLKLEDWVKRWNFRKG</sequence>
<dbReference type="RefSeq" id="XP_016261122.1">
    <property type="nucleotide sequence ID" value="XM_016407642.1"/>
</dbReference>
<gene>
    <name evidence="3" type="ORF">PV06_06513</name>
</gene>
<proteinExistence type="predicted"/>
<keyword evidence="2" id="KW-1133">Transmembrane helix</keyword>
<dbReference type="VEuPathDB" id="FungiDB:PV06_06513"/>
<name>A0A0D2ALN8_9EURO</name>